<dbReference type="GO" id="GO:0004252">
    <property type="term" value="F:serine-type endopeptidase activity"/>
    <property type="evidence" value="ECO:0007669"/>
    <property type="project" value="TreeGrafter"/>
</dbReference>
<dbReference type="PANTHER" id="PTHR43066">
    <property type="entry name" value="RHOMBOID-RELATED PROTEIN"/>
    <property type="match status" value="1"/>
</dbReference>
<dbReference type="PANTHER" id="PTHR43066:SF21">
    <property type="entry name" value="UBIQUITIN-ASSOCIATED DOMAIN-CONTAINING PROTEIN 2"/>
    <property type="match status" value="1"/>
</dbReference>
<evidence type="ECO:0000256" key="1">
    <source>
        <dbReference type="ARBA" id="ARBA00004141"/>
    </source>
</evidence>
<dbReference type="AlphaFoldDB" id="A0A5M3MAD9"/>
<evidence type="ECO:0000256" key="4">
    <source>
        <dbReference type="ARBA" id="ARBA00023136"/>
    </source>
</evidence>
<keyword evidence="2 5" id="KW-0812">Transmembrane</keyword>
<gene>
    <name evidence="7" type="ORF">CONPUDRAFT_64722</name>
</gene>
<dbReference type="EMBL" id="JH711586">
    <property type="protein sequence ID" value="EIW76228.1"/>
    <property type="molecule type" value="Genomic_DNA"/>
</dbReference>
<feature type="transmembrane region" description="Helical" evidence="5">
    <location>
        <begin position="86"/>
        <end position="107"/>
    </location>
</feature>
<dbReference type="GO" id="GO:0016020">
    <property type="term" value="C:membrane"/>
    <property type="evidence" value="ECO:0007669"/>
    <property type="project" value="UniProtKB-SubCell"/>
</dbReference>
<evidence type="ECO:0000259" key="6">
    <source>
        <dbReference type="Pfam" id="PF02845"/>
    </source>
</evidence>
<organism evidence="7 8">
    <name type="scientific">Coniophora puteana (strain RWD-64-598)</name>
    <name type="common">Brown rot fungus</name>
    <dbReference type="NCBI Taxonomy" id="741705"/>
    <lineage>
        <taxon>Eukaryota</taxon>
        <taxon>Fungi</taxon>
        <taxon>Dikarya</taxon>
        <taxon>Basidiomycota</taxon>
        <taxon>Agaricomycotina</taxon>
        <taxon>Agaricomycetes</taxon>
        <taxon>Agaricomycetidae</taxon>
        <taxon>Boletales</taxon>
        <taxon>Coniophorineae</taxon>
        <taxon>Coniophoraceae</taxon>
        <taxon>Coniophora</taxon>
    </lineage>
</organism>
<dbReference type="OMA" id="QYWRLLV"/>
<evidence type="ECO:0000313" key="8">
    <source>
        <dbReference type="Proteomes" id="UP000053558"/>
    </source>
</evidence>
<dbReference type="GO" id="GO:0043130">
    <property type="term" value="F:ubiquitin binding"/>
    <property type="evidence" value="ECO:0007669"/>
    <property type="project" value="InterPro"/>
</dbReference>
<feature type="domain" description="CUE" evidence="6">
    <location>
        <begin position="287"/>
        <end position="315"/>
    </location>
</feature>
<sequence>MSFENAPVTKGLMMAWAFTSLVGGVFDVKHYLNVQLVPHISRHHQYWRLVAQNAAFANSSDLLVAEFLLFNAGIHVERMFGTCKFASFAVVTMLMSTLMEFLGLLIFHHVGLNFIPGGPIPLIFAIIYQWFRLVPSAYEFRIFGVALSNKIYTYVLVAQIAFGNLPGSLAASLVGLVAGVIYRSDMVNLKHWRVSPAVARFSRKFILPLLGSMRPPRRLTRAVPAARVSPQSTDSSFVNEEVITTARPAPPPTTRNRGSGEGSVVRGWVNELTGRGDNAAAETHVPNESEISQLTSMFPDIQRDVIVAALQRRCGFLHVYLSTVD</sequence>
<dbReference type="Pfam" id="PF02845">
    <property type="entry name" value="CUE"/>
    <property type="match status" value="1"/>
</dbReference>
<dbReference type="KEGG" id="cput:CONPUDRAFT_64722"/>
<dbReference type="Gene3D" id="1.20.1540.10">
    <property type="entry name" value="Rhomboid-like"/>
    <property type="match status" value="1"/>
</dbReference>
<keyword evidence="4 5" id="KW-0472">Membrane</keyword>
<dbReference type="SUPFAM" id="SSF144091">
    <property type="entry name" value="Rhomboid-like"/>
    <property type="match status" value="1"/>
</dbReference>
<evidence type="ECO:0000313" key="7">
    <source>
        <dbReference type="EMBL" id="EIW76228.1"/>
    </source>
</evidence>
<evidence type="ECO:0000256" key="3">
    <source>
        <dbReference type="ARBA" id="ARBA00022989"/>
    </source>
</evidence>
<accession>A0A5M3MAD9</accession>
<proteinExistence type="predicted"/>
<reference evidence="8" key="1">
    <citation type="journal article" date="2012" name="Science">
        <title>The Paleozoic origin of enzymatic lignin decomposition reconstructed from 31 fungal genomes.</title>
        <authorList>
            <person name="Floudas D."/>
            <person name="Binder M."/>
            <person name="Riley R."/>
            <person name="Barry K."/>
            <person name="Blanchette R.A."/>
            <person name="Henrissat B."/>
            <person name="Martinez A.T."/>
            <person name="Otillar R."/>
            <person name="Spatafora J.W."/>
            <person name="Yadav J.S."/>
            <person name="Aerts A."/>
            <person name="Benoit I."/>
            <person name="Boyd A."/>
            <person name="Carlson A."/>
            <person name="Copeland A."/>
            <person name="Coutinho P.M."/>
            <person name="de Vries R.P."/>
            <person name="Ferreira P."/>
            <person name="Findley K."/>
            <person name="Foster B."/>
            <person name="Gaskell J."/>
            <person name="Glotzer D."/>
            <person name="Gorecki P."/>
            <person name="Heitman J."/>
            <person name="Hesse C."/>
            <person name="Hori C."/>
            <person name="Igarashi K."/>
            <person name="Jurgens J.A."/>
            <person name="Kallen N."/>
            <person name="Kersten P."/>
            <person name="Kohler A."/>
            <person name="Kuees U."/>
            <person name="Kumar T.K.A."/>
            <person name="Kuo A."/>
            <person name="LaButti K."/>
            <person name="Larrondo L.F."/>
            <person name="Lindquist E."/>
            <person name="Ling A."/>
            <person name="Lombard V."/>
            <person name="Lucas S."/>
            <person name="Lundell T."/>
            <person name="Martin R."/>
            <person name="McLaughlin D.J."/>
            <person name="Morgenstern I."/>
            <person name="Morin E."/>
            <person name="Murat C."/>
            <person name="Nagy L.G."/>
            <person name="Nolan M."/>
            <person name="Ohm R.A."/>
            <person name="Patyshakuliyeva A."/>
            <person name="Rokas A."/>
            <person name="Ruiz-Duenas F.J."/>
            <person name="Sabat G."/>
            <person name="Salamov A."/>
            <person name="Samejima M."/>
            <person name="Schmutz J."/>
            <person name="Slot J.C."/>
            <person name="St John F."/>
            <person name="Stenlid J."/>
            <person name="Sun H."/>
            <person name="Sun S."/>
            <person name="Syed K."/>
            <person name="Tsang A."/>
            <person name="Wiebenga A."/>
            <person name="Young D."/>
            <person name="Pisabarro A."/>
            <person name="Eastwood D.C."/>
            <person name="Martin F."/>
            <person name="Cullen D."/>
            <person name="Grigoriev I.V."/>
            <person name="Hibbett D.S."/>
        </authorList>
    </citation>
    <scope>NUCLEOTIDE SEQUENCE [LARGE SCALE GENOMIC DNA]</scope>
    <source>
        <strain evidence="8">RWD-64-598 SS2</strain>
    </source>
</reference>
<dbReference type="RefSeq" id="XP_007773356.1">
    <property type="nucleotide sequence ID" value="XM_007775166.1"/>
</dbReference>
<dbReference type="CDD" id="cd14279">
    <property type="entry name" value="CUE"/>
    <property type="match status" value="1"/>
</dbReference>
<dbReference type="OrthoDB" id="272778at2759"/>
<protein>
    <recommendedName>
        <fullName evidence="6">CUE domain-containing protein</fullName>
    </recommendedName>
</protein>
<dbReference type="Proteomes" id="UP000053558">
    <property type="component" value="Unassembled WGS sequence"/>
</dbReference>
<keyword evidence="3 5" id="KW-1133">Transmembrane helix</keyword>
<comment type="caution">
    <text evidence="7">The sequence shown here is derived from an EMBL/GenBank/DDBJ whole genome shotgun (WGS) entry which is preliminary data.</text>
</comment>
<feature type="transmembrane region" description="Helical" evidence="5">
    <location>
        <begin position="114"/>
        <end position="131"/>
    </location>
</feature>
<dbReference type="InterPro" id="IPR035952">
    <property type="entry name" value="Rhomboid-like_sf"/>
</dbReference>
<comment type="subcellular location">
    <subcellularLocation>
        <location evidence="1">Membrane</location>
        <topology evidence="1">Multi-pass membrane protein</topology>
    </subcellularLocation>
</comment>
<keyword evidence="8" id="KW-1185">Reference proteome</keyword>
<evidence type="ECO:0000256" key="2">
    <source>
        <dbReference type="ARBA" id="ARBA00022692"/>
    </source>
</evidence>
<dbReference type="GeneID" id="19208381"/>
<evidence type="ECO:0000256" key="5">
    <source>
        <dbReference type="SAM" id="Phobius"/>
    </source>
</evidence>
<feature type="transmembrane region" description="Helical" evidence="5">
    <location>
        <begin position="151"/>
        <end position="182"/>
    </location>
</feature>
<name>A0A5M3MAD9_CONPW</name>
<dbReference type="InterPro" id="IPR003892">
    <property type="entry name" value="CUE"/>
</dbReference>